<evidence type="ECO:0000313" key="2">
    <source>
        <dbReference type="EMBL" id="GFO10145.1"/>
    </source>
</evidence>
<feature type="region of interest" description="Disordered" evidence="1">
    <location>
        <begin position="1"/>
        <end position="21"/>
    </location>
</feature>
<reference evidence="2 3" key="1">
    <citation type="journal article" date="2021" name="Elife">
        <title>Chloroplast acquisition without the gene transfer in kleptoplastic sea slugs, Plakobranchus ocellatus.</title>
        <authorList>
            <person name="Maeda T."/>
            <person name="Takahashi S."/>
            <person name="Yoshida T."/>
            <person name="Shimamura S."/>
            <person name="Takaki Y."/>
            <person name="Nagai Y."/>
            <person name="Toyoda A."/>
            <person name="Suzuki Y."/>
            <person name="Arimoto A."/>
            <person name="Ishii H."/>
            <person name="Satoh N."/>
            <person name="Nishiyama T."/>
            <person name="Hasebe M."/>
            <person name="Maruyama T."/>
            <person name="Minagawa J."/>
            <person name="Obokata J."/>
            <person name="Shigenobu S."/>
        </authorList>
    </citation>
    <scope>NUCLEOTIDE SEQUENCE [LARGE SCALE GENOMIC DNA]</scope>
</reference>
<dbReference type="EMBL" id="BLXT01004148">
    <property type="protein sequence ID" value="GFO10145.1"/>
    <property type="molecule type" value="Genomic_DNA"/>
</dbReference>
<dbReference type="AlphaFoldDB" id="A0AAV4AS76"/>
<evidence type="ECO:0000313" key="3">
    <source>
        <dbReference type="Proteomes" id="UP000735302"/>
    </source>
</evidence>
<protein>
    <submittedName>
        <fullName evidence="2">Uncharacterized protein</fullName>
    </submittedName>
</protein>
<sequence>MKSVPKEEHTGQKYSGEICGRGTQLQAEPNLHRMIQQALRMCHIPEDSQVMLKDYFNGFNEFQAEEVSKPVHRERQIR</sequence>
<organism evidence="2 3">
    <name type="scientific">Plakobranchus ocellatus</name>
    <dbReference type="NCBI Taxonomy" id="259542"/>
    <lineage>
        <taxon>Eukaryota</taxon>
        <taxon>Metazoa</taxon>
        <taxon>Spiralia</taxon>
        <taxon>Lophotrochozoa</taxon>
        <taxon>Mollusca</taxon>
        <taxon>Gastropoda</taxon>
        <taxon>Heterobranchia</taxon>
        <taxon>Euthyneura</taxon>
        <taxon>Panpulmonata</taxon>
        <taxon>Sacoglossa</taxon>
        <taxon>Placobranchoidea</taxon>
        <taxon>Plakobranchidae</taxon>
        <taxon>Plakobranchus</taxon>
    </lineage>
</organism>
<comment type="caution">
    <text evidence="2">The sequence shown here is derived from an EMBL/GenBank/DDBJ whole genome shotgun (WGS) entry which is preliminary data.</text>
</comment>
<keyword evidence="3" id="KW-1185">Reference proteome</keyword>
<name>A0AAV4AS76_9GAST</name>
<evidence type="ECO:0000256" key="1">
    <source>
        <dbReference type="SAM" id="MobiDB-lite"/>
    </source>
</evidence>
<proteinExistence type="predicted"/>
<dbReference type="Proteomes" id="UP000735302">
    <property type="component" value="Unassembled WGS sequence"/>
</dbReference>
<feature type="compositionally biased region" description="Basic and acidic residues" evidence="1">
    <location>
        <begin position="1"/>
        <end position="11"/>
    </location>
</feature>
<gene>
    <name evidence="2" type="ORF">PoB_003665000</name>
</gene>
<accession>A0AAV4AS76</accession>